<keyword evidence="2" id="KW-1185">Reference proteome</keyword>
<accession>A0A5J5CLH5</accession>
<dbReference type="Proteomes" id="UP000327493">
    <property type="component" value="Chromosome 19"/>
</dbReference>
<reference evidence="1 2" key="1">
    <citation type="submission" date="2019-08" db="EMBL/GenBank/DDBJ databases">
        <title>A chromosome-level genome assembly, high-density linkage maps, and genome scans reveal the genomic architecture of hybrid incompatibilities underlying speciation via character displacement in darters (Percidae: Etheostominae).</title>
        <authorList>
            <person name="Moran R.L."/>
            <person name="Catchen J.M."/>
            <person name="Fuller R.C."/>
        </authorList>
    </citation>
    <scope>NUCLEOTIDE SEQUENCE [LARGE SCALE GENOMIC DNA]</scope>
    <source>
        <strain evidence="1">EspeVRDwgs_2016</strain>
        <tissue evidence="1">Muscle</tissue>
    </source>
</reference>
<comment type="caution">
    <text evidence="1">The sequence shown here is derived from an EMBL/GenBank/DDBJ whole genome shotgun (WGS) entry which is preliminary data.</text>
</comment>
<evidence type="ECO:0000313" key="2">
    <source>
        <dbReference type="Proteomes" id="UP000327493"/>
    </source>
</evidence>
<dbReference type="EMBL" id="VOFY01000019">
    <property type="protein sequence ID" value="KAA8582557.1"/>
    <property type="molecule type" value="Genomic_DNA"/>
</dbReference>
<organism evidence="1 2">
    <name type="scientific">Etheostoma spectabile</name>
    <name type="common">orangethroat darter</name>
    <dbReference type="NCBI Taxonomy" id="54343"/>
    <lineage>
        <taxon>Eukaryota</taxon>
        <taxon>Metazoa</taxon>
        <taxon>Chordata</taxon>
        <taxon>Craniata</taxon>
        <taxon>Vertebrata</taxon>
        <taxon>Euteleostomi</taxon>
        <taxon>Actinopterygii</taxon>
        <taxon>Neopterygii</taxon>
        <taxon>Teleostei</taxon>
        <taxon>Neoteleostei</taxon>
        <taxon>Acanthomorphata</taxon>
        <taxon>Eupercaria</taxon>
        <taxon>Perciformes</taxon>
        <taxon>Percoidei</taxon>
        <taxon>Percidae</taxon>
        <taxon>Etheostomatinae</taxon>
        <taxon>Etheostoma</taxon>
    </lineage>
</organism>
<sequence length="79" mass="8506">MWITPGPNTLKEQISVDFTCTGYLNPHHYPQPGSSEVVVNYDLQSVIIIKLGSAEASLKTPAGSKCSARPFSVIAALCR</sequence>
<name>A0A5J5CLH5_9PERO</name>
<dbReference type="AlphaFoldDB" id="A0A5J5CLH5"/>
<evidence type="ECO:0000313" key="1">
    <source>
        <dbReference type="EMBL" id="KAA8582557.1"/>
    </source>
</evidence>
<proteinExistence type="predicted"/>
<protein>
    <submittedName>
        <fullName evidence="1">Uncharacterized protein</fullName>
    </submittedName>
</protein>
<gene>
    <name evidence="1" type="ORF">FQN60_006228</name>
</gene>